<dbReference type="Proteomes" id="UP000885753">
    <property type="component" value="Unassembled WGS sequence"/>
</dbReference>
<proteinExistence type="predicted"/>
<dbReference type="AlphaFoldDB" id="A0A7C2R4X6"/>
<dbReference type="Pfam" id="PF13899">
    <property type="entry name" value="Thioredoxin_7"/>
    <property type="match status" value="1"/>
</dbReference>
<name>A0A7C2R4X6_9FLAO</name>
<organism evidence="3">
    <name type="scientific">Salinimicrobium catena</name>
    <dbReference type="NCBI Taxonomy" id="390640"/>
    <lineage>
        <taxon>Bacteria</taxon>
        <taxon>Pseudomonadati</taxon>
        <taxon>Bacteroidota</taxon>
        <taxon>Flavobacteriia</taxon>
        <taxon>Flavobacteriales</taxon>
        <taxon>Flavobacteriaceae</taxon>
        <taxon>Salinimicrobium</taxon>
    </lineage>
</organism>
<dbReference type="InterPro" id="IPR036249">
    <property type="entry name" value="Thioredoxin-like_sf"/>
</dbReference>
<feature type="signal peptide" evidence="2">
    <location>
        <begin position="1"/>
        <end position="20"/>
    </location>
</feature>
<dbReference type="Gene3D" id="3.40.30.10">
    <property type="entry name" value="Glutaredoxin"/>
    <property type="match status" value="1"/>
</dbReference>
<reference evidence="3" key="1">
    <citation type="journal article" date="2020" name="mSystems">
        <title>Genome- and Community-Level Interaction Insights into Carbon Utilization and Element Cycling Functions of Hydrothermarchaeota in Hydrothermal Sediment.</title>
        <authorList>
            <person name="Zhou Z."/>
            <person name="Liu Y."/>
            <person name="Xu W."/>
            <person name="Pan J."/>
            <person name="Luo Z.H."/>
            <person name="Li M."/>
        </authorList>
    </citation>
    <scope>NUCLEOTIDE SEQUENCE [LARGE SCALE GENOMIC DNA]</scope>
    <source>
        <strain evidence="3">SpSt-1235</strain>
    </source>
</reference>
<dbReference type="EMBL" id="DSEE01000585">
    <property type="protein sequence ID" value="HER41169.1"/>
    <property type="molecule type" value="Genomic_DNA"/>
</dbReference>
<dbReference type="PANTHER" id="PTHR15337:SF11">
    <property type="entry name" value="THIOREDOXIN DOMAIN-CONTAINING PROTEIN"/>
    <property type="match status" value="1"/>
</dbReference>
<dbReference type="PANTHER" id="PTHR15337">
    <property type="entry name" value="ANTERIOR GRADIENT PROTEIN-RELATED"/>
    <property type="match status" value="1"/>
</dbReference>
<keyword evidence="1 2" id="KW-0732">Signal</keyword>
<evidence type="ECO:0000313" key="3">
    <source>
        <dbReference type="EMBL" id="HER41169.1"/>
    </source>
</evidence>
<evidence type="ECO:0000256" key="1">
    <source>
        <dbReference type="ARBA" id="ARBA00022729"/>
    </source>
</evidence>
<feature type="chain" id="PRO_5027847085" evidence="2">
    <location>
        <begin position="21"/>
        <end position="146"/>
    </location>
</feature>
<dbReference type="InterPro" id="IPR051099">
    <property type="entry name" value="AGR/TXD"/>
</dbReference>
<gene>
    <name evidence="3" type="ORF">ENO10_08115</name>
</gene>
<evidence type="ECO:0000256" key="2">
    <source>
        <dbReference type="SAM" id="SignalP"/>
    </source>
</evidence>
<dbReference type="SUPFAM" id="SSF52833">
    <property type="entry name" value="Thioredoxin-like"/>
    <property type="match status" value="1"/>
</dbReference>
<accession>A0A7C2R4X6</accession>
<sequence>MIKKMIPALAIFFLAFSVSAQEWHTDLDAAKRLALKENKEILLVFQGSDWCAPCIKLDREIWSSEEFKEFSKEHYILVKADFPRRKKNQLESKQQEKNNKLAEKYNPNGYFPLVVIMDKEGHVLGKTGYKKVTPHEYIELLNSFKS</sequence>
<protein>
    <submittedName>
        <fullName evidence="3">Thioredoxin family protein</fullName>
    </submittedName>
</protein>
<comment type="caution">
    <text evidence="3">The sequence shown here is derived from an EMBL/GenBank/DDBJ whole genome shotgun (WGS) entry which is preliminary data.</text>
</comment>